<reference evidence="4" key="1">
    <citation type="submission" date="2017-09" db="EMBL/GenBank/DDBJ databases">
        <title>Depth-based differentiation of microbial function through sediment-hosted aquifers and enrichment of novel symbionts in the deep terrestrial subsurface.</title>
        <authorList>
            <person name="Probst A.J."/>
            <person name="Ladd B."/>
            <person name="Jarett J.K."/>
            <person name="Geller-Mcgrath D.E."/>
            <person name="Sieber C.M.K."/>
            <person name="Emerson J.B."/>
            <person name="Anantharaman K."/>
            <person name="Thomas B.C."/>
            <person name="Malmstrom R."/>
            <person name="Stieglmeier M."/>
            <person name="Klingl A."/>
            <person name="Woyke T."/>
            <person name="Ryan C.M."/>
            <person name="Banfield J.F."/>
        </authorList>
    </citation>
    <scope>NUCLEOTIDE SEQUENCE [LARGE SCALE GENOMIC DNA]</scope>
</reference>
<feature type="non-terminal residue" evidence="3">
    <location>
        <position position="167"/>
    </location>
</feature>
<keyword evidence="2" id="KW-1133">Transmembrane helix</keyword>
<keyword evidence="2" id="KW-0472">Membrane</keyword>
<feature type="transmembrane region" description="Helical" evidence="2">
    <location>
        <begin position="7"/>
        <end position="29"/>
    </location>
</feature>
<evidence type="ECO:0000313" key="4">
    <source>
        <dbReference type="Proteomes" id="UP000230108"/>
    </source>
</evidence>
<dbReference type="AlphaFoldDB" id="A0A2M7QCQ5"/>
<dbReference type="Proteomes" id="UP000230108">
    <property type="component" value="Unassembled WGS sequence"/>
</dbReference>
<name>A0A2M7QCQ5_9BACT</name>
<evidence type="ECO:0000256" key="1">
    <source>
        <dbReference type="SAM" id="MobiDB-lite"/>
    </source>
</evidence>
<comment type="caution">
    <text evidence="3">The sequence shown here is derived from an EMBL/GenBank/DDBJ whole genome shotgun (WGS) entry which is preliminary data.</text>
</comment>
<feature type="compositionally biased region" description="Pro residues" evidence="1">
    <location>
        <begin position="71"/>
        <end position="80"/>
    </location>
</feature>
<protein>
    <submittedName>
        <fullName evidence="3">Uncharacterized protein</fullName>
    </submittedName>
</protein>
<proteinExistence type="predicted"/>
<organism evidence="3 4">
    <name type="scientific">Candidatus Roizmanbacteria bacterium CG_4_10_14_0_8_um_filter_39_9</name>
    <dbReference type="NCBI Taxonomy" id="1974829"/>
    <lineage>
        <taxon>Bacteria</taxon>
        <taxon>Candidatus Roizmaniibacteriota</taxon>
    </lineage>
</organism>
<sequence>MTKISKILRIIFACVGSFFISSFISTHYFSTPNQFDTVALRNDVDAVITSVTTFHFELPRVTLFSQRIEPSPTPEEPYPTPVGSTLPRETPSPSSGIPTSTPYVQPTRRVSILPTYPYRPTRIPTNPPIRPTIAHTQTPKPTKKPKPTPTPLAPPGYLRPGVGLEDI</sequence>
<feature type="compositionally biased region" description="Low complexity" evidence="1">
    <location>
        <begin position="114"/>
        <end position="124"/>
    </location>
</feature>
<feature type="region of interest" description="Disordered" evidence="1">
    <location>
        <begin position="68"/>
        <end position="167"/>
    </location>
</feature>
<feature type="compositionally biased region" description="Low complexity" evidence="1">
    <location>
        <begin position="91"/>
        <end position="102"/>
    </location>
</feature>
<evidence type="ECO:0000313" key="3">
    <source>
        <dbReference type="EMBL" id="PIY68989.1"/>
    </source>
</evidence>
<accession>A0A2M7QCQ5</accession>
<evidence type="ECO:0000256" key="2">
    <source>
        <dbReference type="SAM" id="Phobius"/>
    </source>
</evidence>
<keyword evidence="2" id="KW-0812">Transmembrane</keyword>
<dbReference type="EMBL" id="PFLF01000061">
    <property type="protein sequence ID" value="PIY68989.1"/>
    <property type="molecule type" value="Genomic_DNA"/>
</dbReference>
<gene>
    <name evidence="3" type="ORF">COY90_03030</name>
</gene>